<organism evidence="4 5">
    <name type="scientific">Wandonia haliotis</name>
    <dbReference type="NCBI Taxonomy" id="574963"/>
    <lineage>
        <taxon>Bacteria</taxon>
        <taxon>Pseudomonadati</taxon>
        <taxon>Bacteroidota</taxon>
        <taxon>Flavobacteriia</taxon>
        <taxon>Flavobacteriales</taxon>
        <taxon>Crocinitomicaceae</taxon>
        <taxon>Wandonia</taxon>
    </lineage>
</organism>
<dbReference type="Proteomes" id="UP001501126">
    <property type="component" value="Unassembled WGS sequence"/>
</dbReference>
<keyword evidence="1" id="KW-1133">Transmembrane helix</keyword>
<accession>A0ABN1MTQ8</accession>
<evidence type="ECO:0000256" key="1">
    <source>
        <dbReference type="SAM" id="Phobius"/>
    </source>
</evidence>
<proteinExistence type="predicted"/>
<evidence type="ECO:0000259" key="2">
    <source>
        <dbReference type="Pfam" id="PF09822"/>
    </source>
</evidence>
<dbReference type="Pfam" id="PF23357">
    <property type="entry name" value="DUF7088"/>
    <property type="match status" value="1"/>
</dbReference>
<protein>
    <submittedName>
        <fullName evidence="4">Gliding motility-associated ABC transporter substrate-binding protein GldG</fullName>
    </submittedName>
</protein>
<dbReference type="InterPro" id="IPR019196">
    <property type="entry name" value="ABC_transp_unknown"/>
</dbReference>
<keyword evidence="1" id="KW-0472">Membrane</keyword>
<dbReference type="EMBL" id="BAAAFH010000022">
    <property type="protein sequence ID" value="GAA0876671.1"/>
    <property type="molecule type" value="Genomic_DNA"/>
</dbReference>
<evidence type="ECO:0000259" key="3">
    <source>
        <dbReference type="Pfam" id="PF23357"/>
    </source>
</evidence>
<gene>
    <name evidence="4" type="primary">gldG</name>
    <name evidence="4" type="ORF">GCM10009118_30810</name>
</gene>
<feature type="domain" description="ABC-type uncharacterised transport system" evidence="2">
    <location>
        <begin position="205"/>
        <end position="487"/>
    </location>
</feature>
<dbReference type="NCBIfam" id="TIGR03521">
    <property type="entry name" value="GldG"/>
    <property type="match status" value="1"/>
</dbReference>
<feature type="transmembrane region" description="Helical" evidence="1">
    <location>
        <begin position="12"/>
        <end position="35"/>
    </location>
</feature>
<sequence length="591" mass="67834">MNQKKIGNKLYDWGLLSTVLIGIIFLNIIGSFFFWRWDLTHDKRYSLTEQTKTFLENTENFQDKVLFKVYLEGNLPSDLKQIRNAVEDKLRDFSLYAGNRIEYEFIDPNEGSEIDVQDLGEILYSEGNGIRPTDMTIQSVNQVNNLLIWPGAVITYQGETKGYVQFFNRSRIHSAENLDGLVQGAINDLEYNLLNGLRLAVADRKPVIGFLQGHGEWNENQTMVFRSLLRKNYVTKNISINDSIDALNKLDGLIIAGPKNRFSEKDKYVIDQFLMRGGKLMYFVDPLNINQDSLFYNGHTQTTSRALNISDQIFKYGIRVNEDLVVDAQCGPNYIPGHPQKIMPWYFYPIADGTNHPVSKNIDPVVLRYASSLEFVGNDTNRRIPLLQSSGNTTVRRSPARIDYRFVDLEPDFAVDPDNPANKIMMAGIVEGHFVSNYKNRLVEEFAKNPEARFLEESSKASKVLVVGDANLVTNKYDSIYSKSQGRYDYRPVNFDEFKFDPFDPNMNAGKSMPMFVYGTAEFLLNSVDYMMGDESVLGVRSRSITIRPLDEEKINSEARFWQVINILIPLIAITFLGIVFFYIRKRRFAR</sequence>
<comment type="caution">
    <text evidence="4">The sequence shown here is derived from an EMBL/GenBank/DDBJ whole genome shotgun (WGS) entry which is preliminary data.</text>
</comment>
<dbReference type="RefSeq" id="WP_343789993.1">
    <property type="nucleotide sequence ID" value="NZ_BAAAFH010000022.1"/>
</dbReference>
<feature type="domain" description="DUF7088" evidence="3">
    <location>
        <begin position="42"/>
        <end position="155"/>
    </location>
</feature>
<reference evidence="4 5" key="1">
    <citation type="journal article" date="2019" name="Int. J. Syst. Evol. Microbiol.">
        <title>The Global Catalogue of Microorganisms (GCM) 10K type strain sequencing project: providing services to taxonomists for standard genome sequencing and annotation.</title>
        <authorList>
            <consortium name="The Broad Institute Genomics Platform"/>
            <consortium name="The Broad Institute Genome Sequencing Center for Infectious Disease"/>
            <person name="Wu L."/>
            <person name="Ma J."/>
        </authorList>
    </citation>
    <scope>NUCLEOTIDE SEQUENCE [LARGE SCALE GENOMIC DNA]</scope>
    <source>
        <strain evidence="4 5">JCM 16083</strain>
    </source>
</reference>
<dbReference type="Pfam" id="PF09822">
    <property type="entry name" value="ABC_transp_aux"/>
    <property type="match status" value="1"/>
</dbReference>
<keyword evidence="5" id="KW-1185">Reference proteome</keyword>
<feature type="transmembrane region" description="Helical" evidence="1">
    <location>
        <begin position="561"/>
        <end position="584"/>
    </location>
</feature>
<dbReference type="InterPro" id="IPR019863">
    <property type="entry name" value="Motility-assoc_ABC-rel_GldG"/>
</dbReference>
<evidence type="ECO:0000313" key="4">
    <source>
        <dbReference type="EMBL" id="GAA0876671.1"/>
    </source>
</evidence>
<evidence type="ECO:0000313" key="5">
    <source>
        <dbReference type="Proteomes" id="UP001501126"/>
    </source>
</evidence>
<name>A0ABN1MTQ8_9FLAO</name>
<keyword evidence="1" id="KW-0812">Transmembrane</keyword>
<dbReference type="InterPro" id="IPR055396">
    <property type="entry name" value="DUF7088"/>
</dbReference>